<dbReference type="Gene3D" id="1.20.1250.20">
    <property type="entry name" value="MFS general substrate transporter like domains"/>
    <property type="match status" value="1"/>
</dbReference>
<dbReference type="InterPro" id="IPR036259">
    <property type="entry name" value="MFS_trans_sf"/>
</dbReference>
<dbReference type="GO" id="GO:0022857">
    <property type="term" value="F:transmembrane transporter activity"/>
    <property type="evidence" value="ECO:0007669"/>
    <property type="project" value="InterPro"/>
</dbReference>
<evidence type="ECO:0000256" key="2">
    <source>
        <dbReference type="ARBA" id="ARBA00022448"/>
    </source>
</evidence>
<comment type="subcellular location">
    <subcellularLocation>
        <location evidence="1">Cell membrane</location>
        <topology evidence="1">Multi-pass membrane protein</topology>
    </subcellularLocation>
</comment>
<organism evidence="9 10">
    <name type="scientific">Secundilactobacillus silagei JCM 19001</name>
    <dbReference type="NCBI Taxonomy" id="1302250"/>
    <lineage>
        <taxon>Bacteria</taxon>
        <taxon>Bacillati</taxon>
        <taxon>Bacillota</taxon>
        <taxon>Bacilli</taxon>
        <taxon>Lactobacillales</taxon>
        <taxon>Lactobacillaceae</taxon>
        <taxon>Secundilactobacillus</taxon>
    </lineage>
</organism>
<feature type="transmembrane region" description="Helical" evidence="7">
    <location>
        <begin position="88"/>
        <end position="111"/>
    </location>
</feature>
<feature type="transmembrane region" description="Helical" evidence="7">
    <location>
        <begin position="444"/>
        <end position="462"/>
    </location>
</feature>
<evidence type="ECO:0000256" key="4">
    <source>
        <dbReference type="ARBA" id="ARBA00022692"/>
    </source>
</evidence>
<dbReference type="InterPro" id="IPR020846">
    <property type="entry name" value="MFS_dom"/>
</dbReference>
<feature type="transmembrane region" description="Helical" evidence="7">
    <location>
        <begin position="365"/>
        <end position="383"/>
    </location>
</feature>
<feature type="domain" description="Major facilitator superfamily (MFS) profile" evidence="8">
    <location>
        <begin position="22"/>
        <end position="471"/>
    </location>
</feature>
<protein>
    <submittedName>
        <fullName evidence="9">Major facilitator superfamily transporter</fullName>
    </submittedName>
</protein>
<evidence type="ECO:0000313" key="9">
    <source>
        <dbReference type="EMBL" id="GAX01309.1"/>
    </source>
</evidence>
<proteinExistence type="predicted"/>
<dbReference type="PROSITE" id="PS50850">
    <property type="entry name" value="MFS"/>
    <property type="match status" value="1"/>
</dbReference>
<feature type="transmembrane region" description="Helical" evidence="7">
    <location>
        <begin position="208"/>
        <end position="228"/>
    </location>
</feature>
<reference evidence="9 10" key="1">
    <citation type="submission" date="2015-11" db="EMBL/GenBank/DDBJ databases">
        <title>Draft genome sequences of new species of the genus Lactobacillus isolated from orchardgrass silage.</title>
        <authorList>
            <person name="Tohno M."/>
            <person name="Tanizawa Y."/>
            <person name="Arita M."/>
        </authorList>
    </citation>
    <scope>NUCLEOTIDE SEQUENCE [LARGE SCALE GENOMIC DNA]</scope>
    <source>
        <strain evidence="9 10">IWT126</strain>
    </source>
</reference>
<evidence type="ECO:0000256" key="3">
    <source>
        <dbReference type="ARBA" id="ARBA00022475"/>
    </source>
</evidence>
<dbReference type="STRING" id="1302250.GCA_001313225_00936"/>
<dbReference type="InterPro" id="IPR011701">
    <property type="entry name" value="MFS"/>
</dbReference>
<evidence type="ECO:0000256" key="6">
    <source>
        <dbReference type="ARBA" id="ARBA00023136"/>
    </source>
</evidence>
<evidence type="ECO:0000256" key="5">
    <source>
        <dbReference type="ARBA" id="ARBA00022989"/>
    </source>
</evidence>
<evidence type="ECO:0000256" key="1">
    <source>
        <dbReference type="ARBA" id="ARBA00004651"/>
    </source>
</evidence>
<keyword evidence="2" id="KW-0813">Transport</keyword>
<keyword evidence="10" id="KW-1185">Reference proteome</keyword>
<feature type="transmembrane region" description="Helical" evidence="7">
    <location>
        <begin position="56"/>
        <end position="76"/>
    </location>
</feature>
<dbReference type="PRINTS" id="PR01036">
    <property type="entry name" value="TCRTETB"/>
</dbReference>
<dbReference type="GO" id="GO:0005886">
    <property type="term" value="C:plasma membrane"/>
    <property type="evidence" value="ECO:0007669"/>
    <property type="project" value="UniProtKB-SubCell"/>
</dbReference>
<name>A0A1Z5IHY3_9LACO</name>
<sequence length="476" mass="50483">MDNHTHTSADQARVQVNHPMLAMIGIILGAFVGMFSETSLNIALPKLTANLHVTTATASWLVTGYMLMIGIVLPFSSFLSKWFTTRQVVIFGLSDFIVGALIAATAANFPILLVGRMIQGIATGLILPLMFTVTMQVFRPSKLGAAMGMCALVILFAPVIGPTVTGLILASLNWRWMFWLFIPFLVIALIFTIISLKNVGTITRPKADFIAIIESIVGFASLVAGSSLASNHGWTSPIVLGLLVVGVIVLAFYAYRQVHAETPILNLRVFTIPAFRTGATLVMLDFSVILSTMYLLPMYIQRGLLVPVALAGIVMLPGGIINAFVAALAGRLYDRYGAKTPTQIGLVIALIGAVILLLTNSTSSIMLVIIAHIIIMIGSPLALSPAQTHALSALSGTQAADGSTIMNTMQQIVGAIATALATSLLGLGIAAASGKPHQVAFTNGIHYGIYLTIAMIVVALLLTHNIKKSPVQNQAK</sequence>
<dbReference type="SUPFAM" id="SSF103473">
    <property type="entry name" value="MFS general substrate transporter"/>
    <property type="match status" value="1"/>
</dbReference>
<feature type="transmembrane region" description="Helical" evidence="7">
    <location>
        <begin position="234"/>
        <end position="255"/>
    </location>
</feature>
<feature type="transmembrane region" description="Helical" evidence="7">
    <location>
        <begin position="150"/>
        <end position="170"/>
    </location>
</feature>
<feature type="transmembrane region" description="Helical" evidence="7">
    <location>
        <begin position="342"/>
        <end position="359"/>
    </location>
</feature>
<feature type="transmembrane region" description="Helical" evidence="7">
    <location>
        <begin position="117"/>
        <end position="138"/>
    </location>
</feature>
<dbReference type="PANTHER" id="PTHR42718">
    <property type="entry name" value="MAJOR FACILITATOR SUPERFAMILY MULTIDRUG TRANSPORTER MFSC"/>
    <property type="match status" value="1"/>
</dbReference>
<evidence type="ECO:0000256" key="7">
    <source>
        <dbReference type="SAM" id="Phobius"/>
    </source>
</evidence>
<feature type="transmembrane region" description="Helical" evidence="7">
    <location>
        <begin position="176"/>
        <end position="196"/>
    </location>
</feature>
<feature type="transmembrane region" description="Helical" evidence="7">
    <location>
        <begin position="412"/>
        <end position="432"/>
    </location>
</feature>
<feature type="transmembrane region" description="Helical" evidence="7">
    <location>
        <begin position="275"/>
        <end position="296"/>
    </location>
</feature>
<feature type="transmembrane region" description="Helical" evidence="7">
    <location>
        <begin position="21"/>
        <end position="44"/>
    </location>
</feature>
<dbReference type="AlphaFoldDB" id="A0A1Z5IHY3"/>
<dbReference type="Proteomes" id="UP000198402">
    <property type="component" value="Unassembled WGS sequence"/>
</dbReference>
<accession>A0A1Z5IHY3</accession>
<feature type="transmembrane region" description="Helical" evidence="7">
    <location>
        <begin position="308"/>
        <end position="330"/>
    </location>
</feature>
<dbReference type="PANTHER" id="PTHR42718:SF43">
    <property type="entry name" value="LINCOMYCIN RESISTANCE PROTEIN LMRB"/>
    <property type="match status" value="1"/>
</dbReference>
<comment type="caution">
    <text evidence="9">The sequence shown here is derived from an EMBL/GenBank/DDBJ whole genome shotgun (WGS) entry which is preliminary data.</text>
</comment>
<keyword evidence="6 7" id="KW-0472">Membrane</keyword>
<evidence type="ECO:0000313" key="10">
    <source>
        <dbReference type="Proteomes" id="UP000198402"/>
    </source>
</evidence>
<keyword evidence="5 7" id="KW-1133">Transmembrane helix</keyword>
<dbReference type="EMBL" id="BCMG01000006">
    <property type="protein sequence ID" value="GAX01309.1"/>
    <property type="molecule type" value="Genomic_DNA"/>
</dbReference>
<dbReference type="InterPro" id="IPR004638">
    <property type="entry name" value="EmrB-like"/>
</dbReference>
<gene>
    <name evidence="9" type="ORF">IWT126_01335</name>
</gene>
<dbReference type="NCBIfam" id="TIGR00711">
    <property type="entry name" value="efflux_EmrB"/>
    <property type="match status" value="1"/>
</dbReference>
<dbReference type="Gene3D" id="1.20.1720.10">
    <property type="entry name" value="Multidrug resistance protein D"/>
    <property type="match status" value="1"/>
</dbReference>
<keyword evidence="3" id="KW-1003">Cell membrane</keyword>
<keyword evidence="4 7" id="KW-0812">Transmembrane</keyword>
<dbReference type="Pfam" id="PF07690">
    <property type="entry name" value="MFS_1"/>
    <property type="match status" value="1"/>
</dbReference>
<evidence type="ECO:0000259" key="8">
    <source>
        <dbReference type="PROSITE" id="PS50850"/>
    </source>
</evidence>